<dbReference type="GO" id="GO:0004673">
    <property type="term" value="F:protein histidine kinase activity"/>
    <property type="evidence" value="ECO:0007669"/>
    <property type="project" value="UniProtKB-EC"/>
</dbReference>
<dbReference type="NCBIfam" id="TIGR00229">
    <property type="entry name" value="sensory_box"/>
    <property type="match status" value="1"/>
</dbReference>
<name>A0A4U6QEY7_9ACTN</name>
<evidence type="ECO:0000256" key="8">
    <source>
        <dbReference type="ARBA" id="ARBA00022741"/>
    </source>
</evidence>
<keyword evidence="13 14" id="KW-0472">Membrane</keyword>
<organism evidence="17 18">
    <name type="scientific">Nakamurella flava</name>
    <dbReference type="NCBI Taxonomy" id="2576308"/>
    <lineage>
        <taxon>Bacteria</taxon>
        <taxon>Bacillati</taxon>
        <taxon>Actinomycetota</taxon>
        <taxon>Actinomycetes</taxon>
        <taxon>Nakamurellales</taxon>
        <taxon>Nakamurellaceae</taxon>
        <taxon>Nakamurella</taxon>
    </lineage>
</organism>
<keyword evidence="5" id="KW-0597">Phosphoprotein</keyword>
<keyword evidence="6" id="KW-0808">Transferase</keyword>
<keyword evidence="10" id="KW-0067">ATP-binding</keyword>
<comment type="caution">
    <text evidence="17">The sequence shown here is derived from an EMBL/GenBank/DDBJ whole genome shotgun (WGS) entry which is preliminary data.</text>
</comment>
<dbReference type="SMART" id="SM00091">
    <property type="entry name" value="PAS"/>
    <property type="match status" value="1"/>
</dbReference>
<comment type="catalytic activity">
    <reaction evidence="1">
        <text>ATP + protein L-histidine = ADP + protein N-phospho-L-histidine.</text>
        <dbReference type="EC" id="2.7.13.3"/>
    </reaction>
</comment>
<dbReference type="GO" id="GO:0006355">
    <property type="term" value="P:regulation of DNA-templated transcription"/>
    <property type="evidence" value="ECO:0007669"/>
    <property type="project" value="InterPro"/>
</dbReference>
<dbReference type="InterPro" id="IPR005467">
    <property type="entry name" value="His_kinase_dom"/>
</dbReference>
<evidence type="ECO:0000256" key="6">
    <source>
        <dbReference type="ARBA" id="ARBA00022679"/>
    </source>
</evidence>
<dbReference type="Proteomes" id="UP000306985">
    <property type="component" value="Unassembled WGS sequence"/>
</dbReference>
<dbReference type="InterPro" id="IPR050980">
    <property type="entry name" value="2C_sensor_his_kinase"/>
</dbReference>
<dbReference type="Gene3D" id="3.30.565.10">
    <property type="entry name" value="Histidine kinase-like ATPase, C-terminal domain"/>
    <property type="match status" value="1"/>
</dbReference>
<dbReference type="PANTHER" id="PTHR44936:SF9">
    <property type="entry name" value="SENSOR PROTEIN CREC"/>
    <property type="match status" value="1"/>
</dbReference>
<keyword evidence="9 17" id="KW-0418">Kinase</keyword>
<dbReference type="PROSITE" id="PS50112">
    <property type="entry name" value="PAS"/>
    <property type="match status" value="1"/>
</dbReference>
<comment type="subcellular location">
    <subcellularLocation>
        <location evidence="2">Cell membrane</location>
        <topology evidence="2">Multi-pass membrane protein</topology>
    </subcellularLocation>
</comment>
<dbReference type="Pfam" id="PF17203">
    <property type="entry name" value="sCache_3_2"/>
    <property type="match status" value="1"/>
</dbReference>
<evidence type="ECO:0000256" key="10">
    <source>
        <dbReference type="ARBA" id="ARBA00022840"/>
    </source>
</evidence>
<dbReference type="SMART" id="SM00387">
    <property type="entry name" value="HATPase_c"/>
    <property type="match status" value="1"/>
</dbReference>
<protein>
    <recommendedName>
        <fullName evidence="3">histidine kinase</fullName>
        <ecNumber evidence="3">2.7.13.3</ecNumber>
    </recommendedName>
</protein>
<feature type="transmembrane region" description="Helical" evidence="14">
    <location>
        <begin position="34"/>
        <end position="55"/>
    </location>
</feature>
<keyword evidence="18" id="KW-1185">Reference proteome</keyword>
<keyword evidence="12" id="KW-0902">Two-component regulatory system</keyword>
<reference evidence="17 18" key="1">
    <citation type="submission" date="2019-05" db="EMBL/GenBank/DDBJ databases">
        <title>Nakamurella sp. N5BH11, whole genome shotgun sequence.</title>
        <authorList>
            <person name="Tuo L."/>
        </authorList>
    </citation>
    <scope>NUCLEOTIDE SEQUENCE [LARGE SCALE GENOMIC DNA]</scope>
    <source>
        <strain evidence="17 18">N5BH11</strain>
    </source>
</reference>
<dbReference type="InterPro" id="IPR003594">
    <property type="entry name" value="HATPase_dom"/>
</dbReference>
<proteinExistence type="predicted"/>
<dbReference type="AlphaFoldDB" id="A0A4U6QEY7"/>
<evidence type="ECO:0000256" key="4">
    <source>
        <dbReference type="ARBA" id="ARBA00022475"/>
    </source>
</evidence>
<dbReference type="CDD" id="cd00130">
    <property type="entry name" value="PAS"/>
    <property type="match status" value="1"/>
</dbReference>
<evidence type="ECO:0000313" key="18">
    <source>
        <dbReference type="Proteomes" id="UP000306985"/>
    </source>
</evidence>
<dbReference type="GO" id="GO:0005524">
    <property type="term" value="F:ATP binding"/>
    <property type="evidence" value="ECO:0007669"/>
    <property type="project" value="UniProtKB-KW"/>
</dbReference>
<dbReference type="OrthoDB" id="9792686at2"/>
<dbReference type="InterPro" id="IPR033463">
    <property type="entry name" value="sCache_3"/>
</dbReference>
<feature type="transmembrane region" description="Helical" evidence="14">
    <location>
        <begin position="197"/>
        <end position="222"/>
    </location>
</feature>
<evidence type="ECO:0000256" key="13">
    <source>
        <dbReference type="ARBA" id="ARBA00023136"/>
    </source>
</evidence>
<evidence type="ECO:0000256" key="12">
    <source>
        <dbReference type="ARBA" id="ARBA00023012"/>
    </source>
</evidence>
<evidence type="ECO:0000259" key="15">
    <source>
        <dbReference type="PROSITE" id="PS50109"/>
    </source>
</evidence>
<dbReference type="Pfam" id="PF00989">
    <property type="entry name" value="PAS"/>
    <property type="match status" value="1"/>
</dbReference>
<dbReference type="EMBL" id="SZZH01000003">
    <property type="protein sequence ID" value="TKV58700.1"/>
    <property type="molecule type" value="Genomic_DNA"/>
</dbReference>
<evidence type="ECO:0000256" key="11">
    <source>
        <dbReference type="ARBA" id="ARBA00022989"/>
    </source>
</evidence>
<dbReference type="GO" id="GO:0005886">
    <property type="term" value="C:plasma membrane"/>
    <property type="evidence" value="ECO:0007669"/>
    <property type="project" value="UniProtKB-SubCell"/>
</dbReference>
<keyword evidence="11 14" id="KW-1133">Transmembrane helix</keyword>
<dbReference type="PANTHER" id="PTHR44936">
    <property type="entry name" value="SENSOR PROTEIN CREC"/>
    <property type="match status" value="1"/>
</dbReference>
<dbReference type="Gene3D" id="3.30.450.20">
    <property type="entry name" value="PAS domain"/>
    <property type="match status" value="2"/>
</dbReference>
<evidence type="ECO:0000313" key="17">
    <source>
        <dbReference type="EMBL" id="TKV58700.1"/>
    </source>
</evidence>
<accession>A0A4U6QEY7</accession>
<evidence type="ECO:0000256" key="7">
    <source>
        <dbReference type="ARBA" id="ARBA00022692"/>
    </source>
</evidence>
<dbReference type="EC" id="2.7.13.3" evidence="3"/>
<dbReference type="GO" id="GO:0000160">
    <property type="term" value="P:phosphorelay signal transduction system"/>
    <property type="evidence" value="ECO:0007669"/>
    <property type="project" value="UniProtKB-KW"/>
</dbReference>
<dbReference type="SUPFAM" id="SSF55874">
    <property type="entry name" value="ATPase domain of HSP90 chaperone/DNA topoisomerase II/histidine kinase"/>
    <property type="match status" value="1"/>
</dbReference>
<dbReference type="InterPro" id="IPR013767">
    <property type="entry name" value="PAS_fold"/>
</dbReference>
<evidence type="ECO:0000256" key="9">
    <source>
        <dbReference type="ARBA" id="ARBA00022777"/>
    </source>
</evidence>
<dbReference type="PRINTS" id="PR00344">
    <property type="entry name" value="BCTRLSENSOR"/>
</dbReference>
<feature type="domain" description="PAS" evidence="16">
    <location>
        <begin position="237"/>
        <end position="279"/>
    </location>
</feature>
<keyword evidence="8" id="KW-0547">Nucleotide-binding</keyword>
<dbReference type="InterPro" id="IPR029151">
    <property type="entry name" value="Sensor-like_sf"/>
</dbReference>
<evidence type="ECO:0000256" key="3">
    <source>
        <dbReference type="ARBA" id="ARBA00012438"/>
    </source>
</evidence>
<dbReference type="InterPro" id="IPR036890">
    <property type="entry name" value="HATPase_C_sf"/>
</dbReference>
<dbReference type="InterPro" id="IPR000014">
    <property type="entry name" value="PAS"/>
</dbReference>
<evidence type="ECO:0000256" key="1">
    <source>
        <dbReference type="ARBA" id="ARBA00000085"/>
    </source>
</evidence>
<dbReference type="SUPFAM" id="SSF103190">
    <property type="entry name" value="Sensory domain-like"/>
    <property type="match status" value="1"/>
</dbReference>
<sequence>MITAPASAGNPTRRSTVARLPFRSGSSWSLARRILVLQAVVLVGLVAVALALLLWDANQEAERATGDRVTAIAETVAADPTVRQQIQDRTAGTAGPSGVLEPYAEQVRANTGTDFVVIMWPDGTRLTHPDRNQIGKQYLGTRDAALAGGIGVETYVGTLGPSVRAIVPITAADGQVQGMVAVGVTVERVDSLTARRLWLLAAFAAGAIIVGVIGSVLIARWVRRQTLGLGPRELARTFTYYDAVLASVHEGMLMLDRNGRIVSVNAQAQRLLGLDRSAIGRTPTEAGLPSHITAIVEADAGSTSGAEELGGTTTSDELALLDDRTLVISRRPVRVNGRPAGAVVSMRDHTELTELSGELDRVSSFSEALRAQAHESANRLHTVVSLIELGETEHAVEFALEELEMAQALADRVLDGGGNRAVEALLLAKSAQAAERGIELVVRTRVLPADLAPDQDLVTIMGNLLDNAMDVLAGQPAGQDRRIEVAASGVDDPAAGYRITVSDTGPGMSAGQAAAVFRRGWSTKQARGPAGARGLGLALVAQAVRRCGGTVVAHPGPGAVFDVWLPYDRATADPNTVPGSAGSDQPVGGHR</sequence>
<evidence type="ECO:0000256" key="5">
    <source>
        <dbReference type="ARBA" id="ARBA00022553"/>
    </source>
</evidence>
<feature type="domain" description="Histidine kinase" evidence="15">
    <location>
        <begin position="343"/>
        <end position="569"/>
    </location>
</feature>
<dbReference type="InterPro" id="IPR004358">
    <property type="entry name" value="Sig_transdc_His_kin-like_C"/>
</dbReference>
<gene>
    <name evidence="17" type="ORF">FDO65_14365</name>
</gene>
<dbReference type="Pfam" id="PF02518">
    <property type="entry name" value="HATPase_c"/>
    <property type="match status" value="1"/>
</dbReference>
<evidence type="ECO:0000256" key="14">
    <source>
        <dbReference type="SAM" id="Phobius"/>
    </source>
</evidence>
<keyword evidence="4" id="KW-1003">Cell membrane</keyword>
<dbReference type="PROSITE" id="PS50109">
    <property type="entry name" value="HIS_KIN"/>
    <property type="match status" value="1"/>
</dbReference>
<dbReference type="InterPro" id="IPR035965">
    <property type="entry name" value="PAS-like_dom_sf"/>
</dbReference>
<evidence type="ECO:0000256" key="2">
    <source>
        <dbReference type="ARBA" id="ARBA00004651"/>
    </source>
</evidence>
<evidence type="ECO:0000259" key="16">
    <source>
        <dbReference type="PROSITE" id="PS50112"/>
    </source>
</evidence>
<keyword evidence="7 14" id="KW-0812">Transmembrane</keyword>
<dbReference type="SUPFAM" id="SSF55785">
    <property type="entry name" value="PYP-like sensor domain (PAS domain)"/>
    <property type="match status" value="1"/>
</dbReference>